<dbReference type="EnsemblPlants" id="OBART04G01740.1">
    <property type="protein sequence ID" value="OBART04G01740.1"/>
    <property type="gene ID" value="OBART04G01740"/>
</dbReference>
<name>A0A0D3FSA6_9ORYZ</name>
<evidence type="ECO:0000313" key="3">
    <source>
        <dbReference type="Proteomes" id="UP000026960"/>
    </source>
</evidence>
<proteinExistence type="predicted"/>
<reference evidence="2" key="2">
    <citation type="submission" date="2015-03" db="UniProtKB">
        <authorList>
            <consortium name="EnsemblPlants"/>
        </authorList>
    </citation>
    <scope>IDENTIFICATION</scope>
</reference>
<organism evidence="2">
    <name type="scientific">Oryza barthii</name>
    <dbReference type="NCBI Taxonomy" id="65489"/>
    <lineage>
        <taxon>Eukaryota</taxon>
        <taxon>Viridiplantae</taxon>
        <taxon>Streptophyta</taxon>
        <taxon>Embryophyta</taxon>
        <taxon>Tracheophyta</taxon>
        <taxon>Spermatophyta</taxon>
        <taxon>Magnoliopsida</taxon>
        <taxon>Liliopsida</taxon>
        <taxon>Poales</taxon>
        <taxon>Poaceae</taxon>
        <taxon>BOP clade</taxon>
        <taxon>Oryzoideae</taxon>
        <taxon>Oryzeae</taxon>
        <taxon>Oryzinae</taxon>
        <taxon>Oryza</taxon>
    </lineage>
</organism>
<dbReference type="AlphaFoldDB" id="A0A0D3FSA6"/>
<evidence type="ECO:0000313" key="2">
    <source>
        <dbReference type="EnsemblPlants" id="OBART04G01740.1"/>
    </source>
</evidence>
<sequence length="233" mass="25849">MAAVKEQPEQVPSWRHRQIRVRTSVGGGGERARGEGAWWRELGGGQGTHDEGAWRWGARRRPSSSRCRRSWAAEKELGSGEGARWRGARRWDGGTEVRHHWRAHRGGDTGRPLPLGERAARARRGRRGGKCWRCGAKGDGEVGDDGGAAVDRATASFALHFVHVCGGSVHAREVAPRQSNCALAKIIFASGPQKESACDESAYNNRRRRLMWSACKDDFRKRRPYVGNNYGVI</sequence>
<dbReference type="PaxDb" id="65489-OBART04G01740.1"/>
<dbReference type="Gramene" id="OBART04G01740.1">
    <property type="protein sequence ID" value="OBART04G01740.1"/>
    <property type="gene ID" value="OBART04G01740"/>
</dbReference>
<protein>
    <submittedName>
        <fullName evidence="2">Uncharacterized protein</fullName>
    </submittedName>
</protein>
<dbReference type="HOGENOM" id="CLU_1191464_0_0_1"/>
<accession>A0A0D3FSA6</accession>
<reference evidence="2" key="1">
    <citation type="journal article" date="2009" name="Rice">
        <title>De Novo Next Generation Sequencing of Plant Genomes.</title>
        <authorList>
            <person name="Rounsley S."/>
            <person name="Marri P.R."/>
            <person name="Yu Y."/>
            <person name="He R."/>
            <person name="Sisneros N."/>
            <person name="Goicoechea J.L."/>
            <person name="Lee S.J."/>
            <person name="Angelova A."/>
            <person name="Kudrna D."/>
            <person name="Luo M."/>
            <person name="Affourtit J."/>
            <person name="Desany B."/>
            <person name="Knight J."/>
            <person name="Niazi F."/>
            <person name="Egholm M."/>
            <person name="Wing R.A."/>
        </authorList>
    </citation>
    <scope>NUCLEOTIDE SEQUENCE [LARGE SCALE GENOMIC DNA]</scope>
    <source>
        <strain evidence="2">cv. IRGC 105608</strain>
    </source>
</reference>
<feature type="region of interest" description="Disordered" evidence="1">
    <location>
        <begin position="25"/>
        <end position="52"/>
    </location>
</feature>
<evidence type="ECO:0000256" key="1">
    <source>
        <dbReference type="SAM" id="MobiDB-lite"/>
    </source>
</evidence>
<keyword evidence="3" id="KW-1185">Reference proteome</keyword>
<dbReference type="Proteomes" id="UP000026960">
    <property type="component" value="Chromosome 4"/>
</dbReference>